<organism evidence="4 5">
    <name type="scientific">Theileria parva</name>
    <name type="common">East coast fever infection agent</name>
    <dbReference type="NCBI Taxonomy" id="5875"/>
    <lineage>
        <taxon>Eukaryota</taxon>
        <taxon>Sar</taxon>
        <taxon>Alveolata</taxon>
        <taxon>Apicomplexa</taxon>
        <taxon>Aconoidasida</taxon>
        <taxon>Piroplasmida</taxon>
        <taxon>Theileriidae</taxon>
        <taxon>Theileria</taxon>
    </lineage>
</organism>
<dbReference type="GeneID" id="3502779"/>
<dbReference type="Proteomes" id="UP000001949">
    <property type="component" value="Unassembled WGS sequence"/>
</dbReference>
<dbReference type="SUPFAM" id="SSF47676">
    <property type="entry name" value="Conserved domain common to transcription factors TFIIS, elongin A, CRSP70"/>
    <property type="match status" value="1"/>
</dbReference>
<gene>
    <name evidence="4" type="ordered locus">TP01_0391</name>
</gene>
<evidence type="ECO:0000313" key="5">
    <source>
        <dbReference type="Proteomes" id="UP000001949"/>
    </source>
</evidence>
<dbReference type="InParanoid" id="Q4N8S3"/>
<dbReference type="STRING" id="5875.Q4N8S3"/>
<feature type="region of interest" description="Disordered" evidence="2">
    <location>
        <begin position="641"/>
        <end position="680"/>
    </location>
</feature>
<dbReference type="InterPro" id="IPR035441">
    <property type="entry name" value="TFIIS/LEDGF_dom_sf"/>
</dbReference>
<feature type="compositionally biased region" description="Basic and acidic residues" evidence="2">
    <location>
        <begin position="653"/>
        <end position="666"/>
    </location>
</feature>
<accession>Q4N8S3</accession>
<dbReference type="Gene3D" id="1.20.930.10">
    <property type="entry name" value="Conserved domain common to transcription factors TFIIS, elongin A, CRSP70"/>
    <property type="match status" value="1"/>
</dbReference>
<name>Q4N8S3_THEPA</name>
<protein>
    <recommendedName>
        <fullName evidence="3">TFIIS N-terminal domain-containing protein</fullName>
    </recommendedName>
</protein>
<evidence type="ECO:0000256" key="2">
    <source>
        <dbReference type="SAM" id="MobiDB-lite"/>
    </source>
</evidence>
<reference evidence="4 5" key="1">
    <citation type="journal article" date="2005" name="Science">
        <title>Genome sequence of Theileria parva, a bovine pathogen that transforms lymphocytes.</title>
        <authorList>
            <person name="Gardner M.J."/>
            <person name="Bishop R."/>
            <person name="Shah T."/>
            <person name="de Villiers E.P."/>
            <person name="Carlton J.M."/>
            <person name="Hall N."/>
            <person name="Ren Q."/>
            <person name="Paulsen I.T."/>
            <person name="Pain A."/>
            <person name="Berriman M."/>
            <person name="Wilson R.J.M."/>
            <person name="Sato S."/>
            <person name="Ralph S.A."/>
            <person name="Mann D.J."/>
            <person name="Xiong Z."/>
            <person name="Shallom S.J."/>
            <person name="Weidman J."/>
            <person name="Jiang L."/>
            <person name="Lynn J."/>
            <person name="Weaver B."/>
            <person name="Shoaibi A."/>
            <person name="Domingo A.R."/>
            <person name="Wasawo D."/>
            <person name="Crabtree J."/>
            <person name="Wortman J.R."/>
            <person name="Haas B."/>
            <person name="Angiuoli S.V."/>
            <person name="Creasy T.H."/>
            <person name="Lu C."/>
            <person name="Suh B."/>
            <person name="Silva J.C."/>
            <person name="Utterback T.R."/>
            <person name="Feldblyum T.V."/>
            <person name="Pertea M."/>
            <person name="Allen J."/>
            <person name="Nierman W.C."/>
            <person name="Taracha E.L.N."/>
            <person name="Salzberg S.L."/>
            <person name="White O.R."/>
            <person name="Fitzhugh H.A."/>
            <person name="Morzaria S."/>
            <person name="Venter J.C."/>
            <person name="Fraser C.M."/>
            <person name="Nene V."/>
        </authorList>
    </citation>
    <scope>NUCLEOTIDE SEQUENCE [LARGE SCALE GENOMIC DNA]</scope>
    <source>
        <strain evidence="4 5">Muguga</strain>
    </source>
</reference>
<proteinExistence type="predicted"/>
<feature type="region of interest" description="Disordered" evidence="2">
    <location>
        <begin position="293"/>
        <end position="318"/>
    </location>
</feature>
<dbReference type="PROSITE" id="PS51319">
    <property type="entry name" value="TFIIS_N"/>
    <property type="match status" value="1"/>
</dbReference>
<dbReference type="Pfam" id="PF08711">
    <property type="entry name" value="Med26"/>
    <property type="match status" value="1"/>
</dbReference>
<evidence type="ECO:0000259" key="3">
    <source>
        <dbReference type="PROSITE" id="PS51319"/>
    </source>
</evidence>
<dbReference type="OMA" id="VNCIALG"/>
<sequence>MDINSRPITQDPSLKLKFLKPDPEKCMDRVPTLTKVDGLENVELDILNGWCSKFWKKIRYSGFFLDENLTKDLTNYLELNSTIAIDLDKADSYLAVQKLLYNGLRLELENSAESARRDNSLDSVGTENGSANSVSQCKLFHKYYYSCRENPVALNNLVVLSNVIWSLKKYKRDEFALTCLIDILLQSYMVALDSFISLGGVDVIRENFEFLALNGRLKKSSNYLLKCMELLDKLDINFKILQTSKIGIPVNCIALGRAPPRLSKADYECSNDKVKLKATNLIKKWKAIRDVSVPQKEQDHKPKKPVHSLEKHYSTESAGSLEHEGSFVLDIINTMVEQKEKEKKRKLQIKNSHLPNKYKHKPNESADNGESKSASSVKVHKLVDKVENGKVNDPEISSSVNTNKLASLMNFFKEYSNNSGNSDNASSSSDNTILQLNQDNTNVTQVSTTAVPETSTKLVVDTLVTKLSDKPGNVEDNRLMMPPPPPPPPPFNNPKHTTVGVSFDDPNITNINRFTGYPMVGQILPPGVVPPPPPKQPPPQHSYNTKPYTSINTSYPMYKTVNTDYNAVNTDYKTVNTDYKTVNTDYKTVNTDYGMLNTDYGMANAEYKSVHFESQTNRFGTHKGNYTPEVVGQSSLNSYESSFERNETASVKEPADRNLDFYRKPENNTSNDRQVTPPWK</sequence>
<evidence type="ECO:0000313" key="4">
    <source>
        <dbReference type="EMBL" id="EAN33635.1"/>
    </source>
</evidence>
<feature type="compositionally biased region" description="Polar residues" evidence="2">
    <location>
        <begin position="365"/>
        <end position="376"/>
    </location>
</feature>
<dbReference type="KEGG" id="tpv:TP01_0391"/>
<dbReference type="AlphaFoldDB" id="Q4N8S3"/>
<dbReference type="EMBL" id="AAGK01000001">
    <property type="protein sequence ID" value="EAN33635.1"/>
    <property type="molecule type" value="Genomic_DNA"/>
</dbReference>
<feature type="domain" description="TFIIS N-terminal" evidence="3">
    <location>
        <begin position="202"/>
        <end position="292"/>
    </location>
</feature>
<comment type="subcellular location">
    <subcellularLocation>
        <location evidence="1">Nucleus</location>
    </subcellularLocation>
</comment>
<dbReference type="VEuPathDB" id="PiroplasmaDB:TpMuguga_01g00391"/>
<feature type="region of interest" description="Disordered" evidence="2">
    <location>
        <begin position="342"/>
        <end position="377"/>
    </location>
</feature>
<keyword evidence="5" id="KW-1185">Reference proteome</keyword>
<dbReference type="GO" id="GO:0005634">
    <property type="term" value="C:nucleus"/>
    <property type="evidence" value="ECO:0007669"/>
    <property type="project" value="UniProtKB-SubCell"/>
</dbReference>
<dbReference type="RefSeq" id="XP_765918.1">
    <property type="nucleotide sequence ID" value="XM_760825.1"/>
</dbReference>
<keyword evidence="1" id="KW-0539">Nucleus</keyword>
<evidence type="ECO:0000256" key="1">
    <source>
        <dbReference type="PROSITE-ProRule" id="PRU00649"/>
    </source>
</evidence>
<dbReference type="InterPro" id="IPR017923">
    <property type="entry name" value="TFIIS_N"/>
</dbReference>
<dbReference type="eggNOG" id="ENOG502QQ2I">
    <property type="taxonomic scope" value="Eukaryota"/>
</dbReference>
<comment type="caution">
    <text evidence="4">The sequence shown here is derived from an EMBL/GenBank/DDBJ whole genome shotgun (WGS) entry which is preliminary data.</text>
</comment>